<dbReference type="InterPro" id="IPR004496">
    <property type="entry name" value="NapF"/>
</dbReference>
<name>A0A5C6QLN0_9GAMM</name>
<dbReference type="HAMAP" id="MF_02201">
    <property type="entry name" value="NapF"/>
    <property type="match status" value="1"/>
</dbReference>
<dbReference type="OrthoDB" id="9808559at2"/>
<comment type="cofactor">
    <cofactor evidence="6">
        <name>[4Fe-4S] cluster</name>
        <dbReference type="ChEBI" id="CHEBI:49883"/>
    </cofactor>
</comment>
<dbReference type="RefSeq" id="WP_146786040.1">
    <property type="nucleotide sequence ID" value="NZ_VOLT01000003.1"/>
</dbReference>
<dbReference type="CDD" id="cd10564">
    <property type="entry name" value="NapF_like"/>
    <property type="match status" value="1"/>
</dbReference>
<feature type="binding site" evidence="6">
    <location>
        <position position="52"/>
    </location>
    <ligand>
        <name>[4Fe-4S] cluster</name>
        <dbReference type="ChEBI" id="CHEBI:49883"/>
        <label>1</label>
    </ligand>
</feature>
<dbReference type="PROSITE" id="PS00198">
    <property type="entry name" value="4FE4S_FER_1"/>
    <property type="match status" value="2"/>
</dbReference>
<evidence type="ECO:0000259" key="7">
    <source>
        <dbReference type="PROSITE" id="PS51379"/>
    </source>
</evidence>
<feature type="binding site" evidence="6">
    <location>
        <position position="78"/>
    </location>
    <ligand>
        <name>[4Fe-4S] cluster</name>
        <dbReference type="ChEBI" id="CHEBI:49883"/>
        <label>2</label>
    </ligand>
</feature>
<feature type="binding site" evidence="6">
    <location>
        <position position="88"/>
    </location>
    <ligand>
        <name>[4Fe-4S] cluster</name>
        <dbReference type="ChEBI" id="CHEBI:49883"/>
        <label>2</label>
    </ligand>
</feature>
<keyword evidence="2 6" id="KW-0479">Metal-binding</keyword>
<feature type="binding site" evidence="6">
    <location>
        <position position="46"/>
    </location>
    <ligand>
        <name>[4Fe-4S] cluster</name>
        <dbReference type="ChEBI" id="CHEBI:49883"/>
        <label>1</label>
    </ligand>
</feature>
<keyword evidence="1 6" id="KW-0004">4Fe-4S</keyword>
<feature type="binding site" evidence="6">
    <location>
        <position position="84"/>
    </location>
    <ligand>
        <name>[4Fe-4S] cluster</name>
        <dbReference type="ChEBI" id="CHEBI:49883"/>
        <label>2</label>
    </ligand>
</feature>
<dbReference type="Proteomes" id="UP000321822">
    <property type="component" value="Unassembled WGS sequence"/>
</dbReference>
<evidence type="ECO:0000256" key="2">
    <source>
        <dbReference type="ARBA" id="ARBA00022723"/>
    </source>
</evidence>
<feature type="domain" description="4Fe-4S ferredoxin-type" evidence="7">
    <location>
        <begin position="37"/>
        <end position="66"/>
    </location>
</feature>
<feature type="binding site" evidence="6">
    <location>
        <position position="169"/>
    </location>
    <ligand>
        <name>[4Fe-4S] cluster</name>
        <dbReference type="ChEBI" id="CHEBI:49883"/>
        <label>3</label>
    </ligand>
</feature>
<dbReference type="PANTHER" id="PTHR43122">
    <property type="entry name" value="FERREDOXIN SUBUNIT OF PYRUVATE:FLAVODOXIN OXIDOREDUCTASE-RELATED"/>
    <property type="match status" value="1"/>
</dbReference>
<sequence length="183" mass="20680">MPTNNTKTAERLADPSRRRFFRGRVKTKHELRLPWVINEAVFTSGCTQCQDCISSCESNIIVKDEDGFPKIDFSLGECTFCNKCIESCEQPLFSGVFTEENTLNNNEKAWPVTLEISDKCLAKNNIYCQSCRDECETNVIKFNYLNSSIPQPSLNDLDCNQCGACIKTCPQDAIAFNFDQTTV</sequence>
<dbReference type="SUPFAM" id="SSF54862">
    <property type="entry name" value="4Fe-4S ferredoxins"/>
    <property type="match status" value="1"/>
</dbReference>
<organism evidence="8 9">
    <name type="scientific">Colwellia demingiae</name>
    <dbReference type="NCBI Taxonomy" id="89401"/>
    <lineage>
        <taxon>Bacteria</taxon>
        <taxon>Pseudomonadati</taxon>
        <taxon>Pseudomonadota</taxon>
        <taxon>Gammaproteobacteria</taxon>
        <taxon>Alteromonadales</taxon>
        <taxon>Colwelliaceae</taxon>
        <taxon>Colwellia</taxon>
    </lineage>
</organism>
<feature type="domain" description="4Fe-4S ferredoxin-type" evidence="7">
    <location>
        <begin position="150"/>
        <end position="179"/>
    </location>
</feature>
<dbReference type="InterPro" id="IPR017896">
    <property type="entry name" value="4Fe4S_Fe-S-bd"/>
</dbReference>
<feature type="binding site" evidence="6">
    <location>
        <position position="56"/>
    </location>
    <ligand>
        <name>[4Fe-4S] cluster</name>
        <dbReference type="ChEBI" id="CHEBI:49883"/>
        <label>1</label>
    </ligand>
</feature>
<gene>
    <name evidence="6 8" type="primary">napF</name>
    <name evidence="8" type="ORF">ESZ36_08075</name>
</gene>
<feature type="binding site" evidence="6">
    <location>
        <position position="81"/>
    </location>
    <ligand>
        <name>[4Fe-4S] cluster</name>
        <dbReference type="ChEBI" id="CHEBI:49883"/>
        <label>2</label>
    </ligand>
</feature>
<dbReference type="EMBL" id="VOLT01000003">
    <property type="protein sequence ID" value="TWX69884.1"/>
    <property type="molecule type" value="Genomic_DNA"/>
</dbReference>
<dbReference type="PANTHER" id="PTHR43122:SF1">
    <property type="entry name" value="IRON-SULFUR-BINDING PROTEIN"/>
    <property type="match status" value="1"/>
</dbReference>
<dbReference type="GO" id="GO:0051539">
    <property type="term" value="F:4 iron, 4 sulfur cluster binding"/>
    <property type="evidence" value="ECO:0007669"/>
    <property type="project" value="UniProtKB-UniRule"/>
</dbReference>
<evidence type="ECO:0000256" key="1">
    <source>
        <dbReference type="ARBA" id="ARBA00022485"/>
    </source>
</evidence>
<comment type="similarity">
    <text evidence="6">Belongs to the NapF family.</text>
</comment>
<dbReference type="PROSITE" id="PS51379">
    <property type="entry name" value="4FE4S_FER_2"/>
    <property type="match status" value="2"/>
</dbReference>
<comment type="subcellular location">
    <subcellularLocation>
        <location evidence="6">Cytoplasm</location>
    </subcellularLocation>
</comment>
<dbReference type="Gene3D" id="3.30.70.20">
    <property type="match status" value="2"/>
</dbReference>
<dbReference type="NCBIfam" id="TIGR00402">
    <property type="entry name" value="napF"/>
    <property type="match status" value="1"/>
</dbReference>
<feature type="binding site" evidence="6">
    <location>
        <position position="159"/>
    </location>
    <ligand>
        <name>[4Fe-4S] cluster</name>
        <dbReference type="ChEBI" id="CHEBI:49883"/>
        <label>3</label>
    </ligand>
</feature>
<accession>A0A5C6QLN0</accession>
<evidence type="ECO:0000256" key="4">
    <source>
        <dbReference type="ARBA" id="ARBA00023004"/>
    </source>
</evidence>
<comment type="caution">
    <text evidence="8">The sequence shown here is derived from an EMBL/GenBank/DDBJ whole genome shotgun (WGS) entry which is preliminary data.</text>
</comment>
<evidence type="ECO:0000313" key="9">
    <source>
        <dbReference type="Proteomes" id="UP000321822"/>
    </source>
</evidence>
<comment type="function">
    <text evidence="6">Could be involved in the maturation of NapA, the catalytic subunit of the periplasmic nitrate reductase, before its export into the periplasm.</text>
</comment>
<evidence type="ECO:0000256" key="3">
    <source>
        <dbReference type="ARBA" id="ARBA00022737"/>
    </source>
</evidence>
<dbReference type="GO" id="GO:0046872">
    <property type="term" value="F:metal ion binding"/>
    <property type="evidence" value="ECO:0007669"/>
    <property type="project" value="UniProtKB-KW"/>
</dbReference>
<dbReference type="Pfam" id="PF12838">
    <property type="entry name" value="Fer4_7"/>
    <property type="match status" value="2"/>
</dbReference>
<dbReference type="InterPro" id="IPR017900">
    <property type="entry name" value="4Fe4S_Fe_S_CS"/>
</dbReference>
<evidence type="ECO:0000256" key="6">
    <source>
        <dbReference type="HAMAP-Rule" id="MF_02201"/>
    </source>
</evidence>
<keyword evidence="4 6" id="KW-0408">Iron</keyword>
<protein>
    <recommendedName>
        <fullName evidence="6">Ferredoxin-type protein NapF</fullName>
    </recommendedName>
</protein>
<keyword evidence="9" id="KW-1185">Reference proteome</keyword>
<dbReference type="AlphaFoldDB" id="A0A5C6QLN0"/>
<reference evidence="8 9" key="1">
    <citation type="submission" date="2019-07" db="EMBL/GenBank/DDBJ databases">
        <title>Genomes of sea-ice associated Colwellia species.</title>
        <authorList>
            <person name="Bowman J.P."/>
        </authorList>
    </citation>
    <scope>NUCLEOTIDE SEQUENCE [LARGE SCALE GENOMIC DNA]</scope>
    <source>
        <strain evidence="8 9">ACAM 459</strain>
    </source>
</reference>
<evidence type="ECO:0000313" key="8">
    <source>
        <dbReference type="EMBL" id="TWX69884.1"/>
    </source>
</evidence>
<proteinExistence type="inferred from homology"/>
<keyword evidence="3 6" id="KW-0677">Repeat</keyword>
<keyword evidence="6" id="KW-0963">Cytoplasm</keyword>
<feature type="binding site" evidence="6">
    <location>
        <position position="162"/>
    </location>
    <ligand>
        <name>[4Fe-4S] cluster</name>
        <dbReference type="ChEBI" id="CHEBI:49883"/>
        <label>3</label>
    </ligand>
</feature>
<keyword evidence="5 6" id="KW-0411">Iron-sulfur</keyword>
<feature type="binding site" evidence="6">
    <location>
        <position position="49"/>
    </location>
    <ligand>
        <name>[4Fe-4S] cluster</name>
        <dbReference type="ChEBI" id="CHEBI:49883"/>
        <label>1</label>
    </ligand>
</feature>
<dbReference type="GO" id="GO:0005737">
    <property type="term" value="C:cytoplasm"/>
    <property type="evidence" value="ECO:0007669"/>
    <property type="project" value="UniProtKB-SubCell"/>
</dbReference>
<comment type="subunit">
    <text evidence="6">Interacts with the cytoplasmic NapA precursor.</text>
</comment>
<evidence type="ECO:0000256" key="5">
    <source>
        <dbReference type="ARBA" id="ARBA00023014"/>
    </source>
</evidence>
<feature type="binding site" evidence="6">
    <location>
        <position position="165"/>
    </location>
    <ligand>
        <name>[4Fe-4S] cluster</name>
        <dbReference type="ChEBI" id="CHEBI:49883"/>
        <label>3</label>
    </ligand>
</feature>